<sequence>MPEESRKPSPNPANSSSVAHDQPREPREPHEPSALGEWGDPDVLPDRAEPDVLLDIPQVKVDEINLTVEDLRARVSLDAEVLDLLRLHVGADVALGKVNQHVTAAKDYKRVQIDYVVAAKLLIPRRADES</sequence>
<protein>
    <submittedName>
        <fullName evidence="2">Uncharacterized protein</fullName>
    </submittedName>
</protein>
<dbReference type="AlphaFoldDB" id="A0A919QAT0"/>
<comment type="caution">
    <text evidence="2">The sequence shown here is derived from an EMBL/GenBank/DDBJ whole genome shotgun (WGS) entry which is preliminary data.</text>
</comment>
<evidence type="ECO:0000256" key="1">
    <source>
        <dbReference type="SAM" id="MobiDB-lite"/>
    </source>
</evidence>
<keyword evidence="3" id="KW-1185">Reference proteome</keyword>
<reference evidence="2" key="1">
    <citation type="submission" date="2021-01" db="EMBL/GenBank/DDBJ databases">
        <title>Whole genome shotgun sequence of Acrocarpospora phusangensis NBRC 108782.</title>
        <authorList>
            <person name="Komaki H."/>
            <person name="Tamura T."/>
        </authorList>
    </citation>
    <scope>NUCLEOTIDE SEQUENCE</scope>
    <source>
        <strain evidence="2">NBRC 108782</strain>
    </source>
</reference>
<dbReference type="RefSeq" id="WP_204040074.1">
    <property type="nucleotide sequence ID" value="NZ_BOOA01000009.1"/>
</dbReference>
<feature type="compositionally biased region" description="Basic and acidic residues" evidence="1">
    <location>
        <begin position="21"/>
        <end position="31"/>
    </location>
</feature>
<organism evidence="2 3">
    <name type="scientific">Acrocarpospora phusangensis</name>
    <dbReference type="NCBI Taxonomy" id="1070424"/>
    <lineage>
        <taxon>Bacteria</taxon>
        <taxon>Bacillati</taxon>
        <taxon>Actinomycetota</taxon>
        <taxon>Actinomycetes</taxon>
        <taxon>Streptosporangiales</taxon>
        <taxon>Streptosporangiaceae</taxon>
        <taxon>Acrocarpospora</taxon>
    </lineage>
</organism>
<feature type="region of interest" description="Disordered" evidence="1">
    <location>
        <begin position="1"/>
        <end position="49"/>
    </location>
</feature>
<accession>A0A919QAT0</accession>
<evidence type="ECO:0000313" key="3">
    <source>
        <dbReference type="Proteomes" id="UP000640052"/>
    </source>
</evidence>
<dbReference type="EMBL" id="BOOA01000009">
    <property type="protein sequence ID" value="GIH23260.1"/>
    <property type="molecule type" value="Genomic_DNA"/>
</dbReference>
<name>A0A919QAT0_9ACTN</name>
<evidence type="ECO:0000313" key="2">
    <source>
        <dbReference type="EMBL" id="GIH23260.1"/>
    </source>
</evidence>
<gene>
    <name evidence="2" type="ORF">Aph01nite_15700</name>
</gene>
<dbReference type="Proteomes" id="UP000640052">
    <property type="component" value="Unassembled WGS sequence"/>
</dbReference>
<proteinExistence type="predicted"/>